<evidence type="ECO:0000313" key="5">
    <source>
        <dbReference type="Proteomes" id="UP000501753"/>
    </source>
</evidence>
<dbReference type="InterPro" id="IPR010179">
    <property type="entry name" value="CRISPR-assoc_prot_Cse3"/>
</dbReference>
<name>A0A3S9ZC50_STRGD</name>
<dbReference type="Proteomes" id="UP000501753">
    <property type="component" value="Chromosome"/>
</dbReference>
<protein>
    <submittedName>
        <fullName evidence="2">Type I-E CRISPR-associated protein Cas6/Cse3/CasE</fullName>
    </submittedName>
</protein>
<dbReference type="OrthoDB" id="9795689at2"/>
<dbReference type="SMART" id="SM01101">
    <property type="entry name" value="CRISPR_assoc"/>
    <property type="match status" value="1"/>
</dbReference>
<dbReference type="SUPFAM" id="SSF117987">
    <property type="entry name" value="CRISPR-associated protein"/>
    <property type="match status" value="2"/>
</dbReference>
<accession>A0A3S9ZC50</accession>
<dbReference type="KEGG" id="sgd:ELQ87_14440"/>
<feature type="compositionally biased region" description="Basic residues" evidence="1">
    <location>
        <begin position="154"/>
        <end position="163"/>
    </location>
</feature>
<dbReference type="Proteomes" id="UP000271291">
    <property type="component" value="Chromosome"/>
</dbReference>
<evidence type="ECO:0000313" key="3">
    <source>
        <dbReference type="EMBL" id="QCN87781.1"/>
    </source>
</evidence>
<sequence length="260" mass="27951">MGHHPVNTDTDTDTDTAVPNGPSGADGAARFVAAQTLLTLDARHPFAGKSLIDAQDMHRTVMSGFPGWVDDGSQDPRAQMGILSTWTVDLRQARLNLVVQSSLPADWSGIPRAALAERPEPLTIDRTFRVGDRVAFRTVVNPVRSIPPPPGSPRKARGTRVPHTRPEHVKGWFARRLQPSGEPATAPDGVTRIGADTDTDRLAVRMLPRASSPAPHKGLRIARAEIKGTLTVTDPKVFVAALTQGIGHARAYSCGLILVR</sequence>
<dbReference type="Gene3D" id="3.30.70.1210">
    <property type="entry name" value="Crispr-associated protein, domain 2"/>
    <property type="match status" value="1"/>
</dbReference>
<keyword evidence="5" id="KW-1185">Reference proteome</keyword>
<dbReference type="Pfam" id="PF08798">
    <property type="entry name" value="CRISPR_assoc"/>
    <property type="match status" value="1"/>
</dbReference>
<organism evidence="2 4">
    <name type="scientific">Streptomyces griseoviridis</name>
    <dbReference type="NCBI Taxonomy" id="45398"/>
    <lineage>
        <taxon>Bacteria</taxon>
        <taxon>Bacillati</taxon>
        <taxon>Actinomycetota</taxon>
        <taxon>Actinomycetes</taxon>
        <taxon>Kitasatosporales</taxon>
        <taxon>Streptomycetaceae</taxon>
        <taxon>Streptomyces</taxon>
    </lineage>
</organism>
<feature type="region of interest" description="Disordered" evidence="1">
    <location>
        <begin position="142"/>
        <end position="165"/>
    </location>
</feature>
<evidence type="ECO:0000256" key="1">
    <source>
        <dbReference type="SAM" id="MobiDB-lite"/>
    </source>
</evidence>
<feature type="region of interest" description="Disordered" evidence="1">
    <location>
        <begin position="1"/>
        <end position="26"/>
    </location>
</feature>
<dbReference type="EMBL" id="CP029078">
    <property type="protein sequence ID" value="QCN87781.1"/>
    <property type="molecule type" value="Genomic_DNA"/>
</dbReference>
<reference evidence="3 5" key="1">
    <citation type="submission" date="2018-04" db="EMBL/GenBank/DDBJ databases">
        <title>Complete genome sequences of Streptomyces griseoviridis K61 and characterization of antagonistic properties of biological control agents.</title>
        <authorList>
            <person name="Mariita R.M."/>
            <person name="Sello J.K."/>
        </authorList>
    </citation>
    <scope>NUCLEOTIDE SEQUENCE [LARGE SCALE GENOMIC DNA]</scope>
    <source>
        <strain evidence="3 5">K61</strain>
    </source>
</reference>
<dbReference type="AlphaFoldDB" id="A0A3S9ZC50"/>
<evidence type="ECO:0000313" key="4">
    <source>
        <dbReference type="Proteomes" id="UP000271291"/>
    </source>
</evidence>
<gene>
    <name evidence="2" type="primary">cas6e</name>
    <name evidence="3" type="ORF">DDJ31_24855</name>
    <name evidence="2" type="ORF">ELQ87_14440</name>
</gene>
<dbReference type="EMBL" id="CP034687">
    <property type="protein sequence ID" value="AZS85366.1"/>
    <property type="molecule type" value="Genomic_DNA"/>
</dbReference>
<evidence type="ECO:0000313" key="2">
    <source>
        <dbReference type="EMBL" id="AZS85366.1"/>
    </source>
</evidence>
<dbReference type="Gene3D" id="3.30.70.1200">
    <property type="entry name" value="Crispr-associated protein, domain 1"/>
    <property type="match status" value="1"/>
</dbReference>
<dbReference type="NCBIfam" id="TIGR01907">
    <property type="entry name" value="casE_Cse3"/>
    <property type="match status" value="1"/>
</dbReference>
<reference evidence="2 4" key="2">
    <citation type="submission" date="2018-12" db="EMBL/GenBank/DDBJ databases">
        <title>Streptomyces griseoviridis F1-27 complete genome.</title>
        <authorList>
            <person name="Mariita R.M."/>
            <person name="Sello J.K."/>
        </authorList>
    </citation>
    <scope>NUCLEOTIDE SEQUENCE [LARGE SCALE GENOMIC DNA]</scope>
    <source>
        <strain evidence="2 4">F1-27</strain>
    </source>
</reference>
<proteinExistence type="predicted"/>